<dbReference type="AlphaFoldDB" id="A0A0L8H2T7"/>
<proteinExistence type="predicted"/>
<evidence type="ECO:0000313" key="1">
    <source>
        <dbReference type="EMBL" id="KOF83583.1"/>
    </source>
</evidence>
<protein>
    <submittedName>
        <fullName evidence="1">Uncharacterized protein</fullName>
    </submittedName>
</protein>
<reference evidence="1" key="1">
    <citation type="submission" date="2015-07" db="EMBL/GenBank/DDBJ databases">
        <title>MeaNS - Measles Nucleotide Surveillance Program.</title>
        <authorList>
            <person name="Tran T."/>
            <person name="Druce J."/>
        </authorList>
    </citation>
    <scope>NUCLEOTIDE SEQUENCE</scope>
    <source>
        <strain evidence="1">UCB-OBI-ISO-001</strain>
        <tissue evidence="1">Gonad</tissue>
    </source>
</reference>
<dbReference type="EMBL" id="KQ419425">
    <property type="protein sequence ID" value="KOF83583.1"/>
    <property type="molecule type" value="Genomic_DNA"/>
</dbReference>
<sequence length="42" mass="4936">MAKMKLDERLSWPSFNLVKKKSKRQKVDSNQGLTVELFQVAR</sequence>
<organism evidence="1">
    <name type="scientific">Octopus bimaculoides</name>
    <name type="common">California two-spotted octopus</name>
    <dbReference type="NCBI Taxonomy" id="37653"/>
    <lineage>
        <taxon>Eukaryota</taxon>
        <taxon>Metazoa</taxon>
        <taxon>Spiralia</taxon>
        <taxon>Lophotrochozoa</taxon>
        <taxon>Mollusca</taxon>
        <taxon>Cephalopoda</taxon>
        <taxon>Coleoidea</taxon>
        <taxon>Octopodiformes</taxon>
        <taxon>Octopoda</taxon>
        <taxon>Incirrata</taxon>
        <taxon>Octopodidae</taxon>
        <taxon>Octopus</taxon>
    </lineage>
</organism>
<name>A0A0L8H2T7_OCTBM</name>
<accession>A0A0L8H2T7</accession>
<gene>
    <name evidence="1" type="ORF">OCBIM_22023527mg</name>
</gene>